<proteinExistence type="predicted"/>
<organism evidence="2 3">
    <name type="scientific">Haloarcula salinisoli</name>
    <dbReference type="NCBI Taxonomy" id="2487746"/>
    <lineage>
        <taxon>Archaea</taxon>
        <taxon>Methanobacteriati</taxon>
        <taxon>Methanobacteriota</taxon>
        <taxon>Stenosarchaea group</taxon>
        <taxon>Halobacteria</taxon>
        <taxon>Halobacteriales</taxon>
        <taxon>Haloarculaceae</taxon>
        <taxon>Haloarcula</taxon>
    </lineage>
</organism>
<dbReference type="EMBL" id="RKLQ01000002">
    <property type="protein sequence ID" value="MBX0303953.1"/>
    <property type="molecule type" value="Genomic_DNA"/>
</dbReference>
<keyword evidence="3" id="KW-1185">Reference proteome</keyword>
<dbReference type="Proteomes" id="UP000783863">
    <property type="component" value="Unassembled WGS sequence"/>
</dbReference>
<gene>
    <name evidence="2" type="ORF">EGD98_09770</name>
</gene>
<comment type="caution">
    <text evidence="2">The sequence shown here is derived from an EMBL/GenBank/DDBJ whole genome shotgun (WGS) entry which is preliminary data.</text>
</comment>
<dbReference type="AlphaFoldDB" id="A0A8J7YMK3"/>
<evidence type="ECO:0000313" key="3">
    <source>
        <dbReference type="Proteomes" id="UP000783863"/>
    </source>
</evidence>
<name>A0A8J7YMK3_9EURY</name>
<evidence type="ECO:0000256" key="1">
    <source>
        <dbReference type="SAM" id="MobiDB-lite"/>
    </source>
</evidence>
<dbReference type="RefSeq" id="WP_220588191.1">
    <property type="nucleotide sequence ID" value="NZ_RKLQ01000002.1"/>
</dbReference>
<evidence type="ECO:0000313" key="2">
    <source>
        <dbReference type="EMBL" id="MBX0303953.1"/>
    </source>
</evidence>
<protein>
    <submittedName>
        <fullName evidence="2">Uncharacterized protein</fullName>
    </submittedName>
</protein>
<feature type="compositionally biased region" description="Basic and acidic residues" evidence="1">
    <location>
        <begin position="37"/>
        <end position="50"/>
    </location>
</feature>
<feature type="region of interest" description="Disordered" evidence="1">
    <location>
        <begin position="16"/>
        <end position="50"/>
    </location>
</feature>
<accession>A0A8J7YMK3</accession>
<sequence>MRDYTESVEQAMSHAIAVASGRENDGFDYEDWQPHAVDPRTDRMDCDERT</sequence>
<reference evidence="2" key="1">
    <citation type="submission" date="2021-06" db="EMBL/GenBank/DDBJ databases">
        <title>Halomicroarcula sp. F24A a new haloarchaeum isolated from saline soil.</title>
        <authorList>
            <person name="Duran-Viseras A."/>
            <person name="Sanchez-Porro C."/>
            <person name="Ventosa A."/>
        </authorList>
    </citation>
    <scope>NUCLEOTIDE SEQUENCE</scope>
    <source>
        <strain evidence="2">F24A</strain>
    </source>
</reference>